<keyword evidence="2" id="KW-1185">Reference proteome</keyword>
<dbReference type="HOGENOM" id="CLU_148086_0_0_0"/>
<dbReference type="STRING" id="526218.Sterm_1626"/>
<sequence length="115" mass="12887">MIKNLTCIVCPEGCKLEIDIDNDYSVKGSKCNRGNDYGRQELINPQRMVTSTVYIENGVYARLPVKTSIAIPKELIYKCMEEINRVKVKSPVKLGDVIIHNVLNTGANIVACRNM</sequence>
<evidence type="ECO:0000313" key="1">
    <source>
        <dbReference type="EMBL" id="ACZ08484.1"/>
    </source>
</evidence>
<dbReference type="PANTHER" id="PTHR39450">
    <property type="entry name" value="MOLYBDOPTERIN OXIDOREDUCTASE, 4FE-4S CLUSTER-BINDING SUBUNIT"/>
    <property type="match status" value="1"/>
</dbReference>
<dbReference type="AlphaFoldDB" id="D1AIA0"/>
<dbReference type="InterPro" id="IPR012460">
    <property type="entry name" value="DUF1667"/>
</dbReference>
<dbReference type="Proteomes" id="UP000000845">
    <property type="component" value="Chromosome"/>
</dbReference>
<dbReference type="KEGG" id="str:Sterm_1626"/>
<protein>
    <recommendedName>
        <fullName evidence="3">Molybdopterin oxidoreductase</fullName>
    </recommendedName>
</protein>
<dbReference type="eggNOG" id="COG3862">
    <property type="taxonomic scope" value="Bacteria"/>
</dbReference>
<evidence type="ECO:0008006" key="3">
    <source>
        <dbReference type="Google" id="ProtNLM"/>
    </source>
</evidence>
<evidence type="ECO:0000313" key="2">
    <source>
        <dbReference type="Proteomes" id="UP000000845"/>
    </source>
</evidence>
<dbReference type="Gene3D" id="3.10.530.10">
    <property type="entry name" value="CPE0013-like"/>
    <property type="match status" value="1"/>
</dbReference>
<dbReference type="SUPFAM" id="SSF160148">
    <property type="entry name" value="CPE0013-like"/>
    <property type="match status" value="1"/>
</dbReference>
<dbReference type="RefSeq" id="WP_012861080.1">
    <property type="nucleotide sequence ID" value="NC_013517.1"/>
</dbReference>
<accession>D1AIA0</accession>
<reference evidence="2" key="1">
    <citation type="submission" date="2009-09" db="EMBL/GenBank/DDBJ databases">
        <title>The complete chromosome of Sebaldella termitidis ATCC 33386.</title>
        <authorList>
            <consortium name="US DOE Joint Genome Institute (JGI-PGF)"/>
            <person name="Lucas S."/>
            <person name="Copeland A."/>
            <person name="Lapidus A."/>
            <person name="Glavina del Rio T."/>
            <person name="Dalin E."/>
            <person name="Tice H."/>
            <person name="Bruce D."/>
            <person name="Goodwin L."/>
            <person name="Pitluck S."/>
            <person name="Kyrpides N."/>
            <person name="Mavromatis K."/>
            <person name="Ivanova N."/>
            <person name="Mikhailova N."/>
            <person name="Sims D."/>
            <person name="Meincke L."/>
            <person name="Brettin T."/>
            <person name="Detter J.C."/>
            <person name="Han C."/>
            <person name="Larimer F."/>
            <person name="Land M."/>
            <person name="Hauser L."/>
            <person name="Markowitz V."/>
            <person name="Cheng J.F."/>
            <person name="Hugenholtz P."/>
            <person name="Woyke T."/>
            <person name="Wu D."/>
            <person name="Eisen J.A."/>
        </authorList>
    </citation>
    <scope>NUCLEOTIDE SEQUENCE [LARGE SCALE GENOMIC DNA]</scope>
    <source>
        <strain evidence="2">ATCC 33386 / NCTC 11300</strain>
    </source>
</reference>
<reference evidence="1 2" key="2">
    <citation type="journal article" date="2010" name="Stand. Genomic Sci.">
        <title>Complete genome sequence of Sebaldella termitidis type strain (NCTC 11300).</title>
        <authorList>
            <person name="Harmon-Smith M."/>
            <person name="Celia L."/>
            <person name="Chertkov O."/>
            <person name="Lapidus A."/>
            <person name="Copeland A."/>
            <person name="Glavina Del Rio T."/>
            <person name="Nolan M."/>
            <person name="Lucas S."/>
            <person name="Tice H."/>
            <person name="Cheng J.F."/>
            <person name="Han C."/>
            <person name="Detter J.C."/>
            <person name="Bruce D."/>
            <person name="Goodwin L."/>
            <person name="Pitluck S."/>
            <person name="Pati A."/>
            <person name="Liolios K."/>
            <person name="Ivanova N."/>
            <person name="Mavromatis K."/>
            <person name="Mikhailova N."/>
            <person name="Chen A."/>
            <person name="Palaniappan K."/>
            <person name="Land M."/>
            <person name="Hauser L."/>
            <person name="Chang Y.J."/>
            <person name="Jeffries C.D."/>
            <person name="Brettin T."/>
            <person name="Goker M."/>
            <person name="Beck B."/>
            <person name="Bristow J."/>
            <person name="Eisen J.A."/>
            <person name="Markowitz V."/>
            <person name="Hugenholtz P."/>
            <person name="Kyrpides N.C."/>
            <person name="Klenk H.P."/>
            <person name="Chen F."/>
        </authorList>
    </citation>
    <scope>NUCLEOTIDE SEQUENCE [LARGE SCALE GENOMIC DNA]</scope>
    <source>
        <strain evidence="2">ATCC 33386 / NCTC 11300</strain>
    </source>
</reference>
<gene>
    <name evidence="1" type="ordered locus">Sterm_1626</name>
</gene>
<organism evidence="1 2">
    <name type="scientific">Sebaldella termitidis (strain ATCC 33386 / NCTC 11300)</name>
    <dbReference type="NCBI Taxonomy" id="526218"/>
    <lineage>
        <taxon>Bacteria</taxon>
        <taxon>Fusobacteriati</taxon>
        <taxon>Fusobacteriota</taxon>
        <taxon>Fusobacteriia</taxon>
        <taxon>Fusobacteriales</taxon>
        <taxon>Leptotrichiaceae</taxon>
        <taxon>Sebaldella</taxon>
    </lineage>
</organism>
<proteinExistence type="predicted"/>
<dbReference type="InterPro" id="IPR036593">
    <property type="entry name" value="CPE0013-like_sf"/>
</dbReference>
<dbReference type="PANTHER" id="PTHR39450:SF1">
    <property type="entry name" value="DUF1667 DOMAIN-CONTAINING PROTEIN"/>
    <property type="match status" value="1"/>
</dbReference>
<dbReference type="Pfam" id="PF07892">
    <property type="entry name" value="DUF1667"/>
    <property type="match status" value="1"/>
</dbReference>
<name>D1AIA0_SEBTE</name>
<dbReference type="EMBL" id="CP001739">
    <property type="protein sequence ID" value="ACZ08484.1"/>
    <property type="molecule type" value="Genomic_DNA"/>
</dbReference>